<feature type="compositionally biased region" description="Polar residues" evidence="4">
    <location>
        <begin position="1007"/>
        <end position="1029"/>
    </location>
</feature>
<sequence length="1254" mass="140158">MPVFTGTVSTCKVDVLIAGFPCVSLSPLTTTPGSIEDSDCSSGLGWTSTFQYIERHRPRMVLLENVQTLFASRKADGGQSPYEIMRKKLVSLGYSVNAALFNTADFGPPQSRNRAWVIAGLKSYDTEMAILDAARFRCSSFPLMEIINQDLVSKNPKKQAVKKHKFNKDAKWHSGYKERCKELGGKAGRLRKSAHVDKIIAELRPVVCDVSERELAILATAVCEMKMKFVHGEFLALRLPDMKVDEVSSEFGLYMYDDGGMKGLAAALVWESHENLRHSRMVSLVQNLLSIPTLHKVQSSDPLAFTIDRIIKQNVDAKKLPVSSFEWSEILLRLGDHGSSYSEAIKLYNNNPQENGDKSASGTLMIDSKKTHSIKHWMTKCGSLAREVVLESMQDSPFQMGPFGESLAGMGQLFLQSSADGLQGSADALAPLAHEDCIAIQWDLQLTEASQGMLFRRIKIAFDRATAIVDDVRDRKRYRMKPDEVVALRNLCALWGQIRAFCKTRLPDFDSFEQKLHSGNSMDDQFAEILQTCPSKFAISMLPVSQHEAACQLKRQEETVCLEAEQQQSELRAAKWRYFVAALERDQRQLSLVASAPEKLDMLRHRKTMGWRLEQAKVGEKIMMAYSEKFIRCRHIQQMEHMHEILHEYRAFAETAGVKTTDICTITFVDLNTPLANSKEKMNELMKAVAAVNDVAPTKSIGCIELADIPKKSSKRGLADEERDLQESLWSLKQQCDARWILPFEVPQAAEAHSSRRRFSSGRLVVNKDAEETNVFLTSAELALCGRPLADQKIFIPLSKDLLLPESLQPNEDLRTAERQRPSQEAVTAQKGTDRYLALLRSLLTTSSDSLQQQAVLVVNLTGYVEELGSAVLQHKLDKNNFGGFNCEKLYYLSVSWLGRETFGHCRLQRDILQSWMANKLDYGTSFSEEAPTLTTAEIKSIPGGEATISGLDSLKWEVCERNGNRMVIKQDEHRYWSSQTGEIGESYAMLKQKHDKLLESMPEVGSATTEASENTANSEAQDDPNVSNATTMESLDALKAVEEIAYQVQSEVSGVQLLLTKSKQVWLVSLDKDKVLAKHCQLGGFGSGQYAKAAECGDGVPYKLEDKDKTPVQVDETSLRESAATGSVATMTLYKLLVLTEREKSVTAHKVSYFNVSRKDDSSVEAGCDAFNVEPTHEMKFKILQQEGSEKVNCKSFFARCVPAVSTSAHIRTVFRFRFERVGLSLKVQKPYVITRSSLSLQKGKPLKIAEGN</sequence>
<evidence type="ECO:0000256" key="1">
    <source>
        <dbReference type="ARBA" id="ARBA00022603"/>
    </source>
</evidence>
<evidence type="ECO:0000313" key="6">
    <source>
        <dbReference type="Proteomes" id="UP001642484"/>
    </source>
</evidence>
<dbReference type="PROSITE" id="PS00094">
    <property type="entry name" value="C5_MTASE_1"/>
    <property type="match status" value="1"/>
</dbReference>
<dbReference type="Pfam" id="PF00145">
    <property type="entry name" value="DNA_methylase"/>
    <property type="match status" value="1"/>
</dbReference>
<keyword evidence="2" id="KW-0808">Transferase</keyword>
<dbReference type="InterPro" id="IPR018117">
    <property type="entry name" value="C5_DNA_meth_AS"/>
</dbReference>
<evidence type="ECO:0008006" key="7">
    <source>
        <dbReference type="Google" id="ProtNLM"/>
    </source>
</evidence>
<comment type="caution">
    <text evidence="5">The sequence shown here is derived from an EMBL/GenBank/DDBJ whole genome shotgun (WGS) entry which is preliminary data.</text>
</comment>
<dbReference type="SUPFAM" id="SSF53335">
    <property type="entry name" value="S-adenosyl-L-methionine-dependent methyltransferases"/>
    <property type="match status" value="1"/>
</dbReference>
<evidence type="ECO:0000313" key="5">
    <source>
        <dbReference type="EMBL" id="CAK9007417.1"/>
    </source>
</evidence>
<dbReference type="InterPro" id="IPR001525">
    <property type="entry name" value="C5_MeTfrase"/>
</dbReference>
<keyword evidence="1" id="KW-0489">Methyltransferase</keyword>
<accession>A0ABP0IZA2</accession>
<feature type="region of interest" description="Disordered" evidence="4">
    <location>
        <begin position="1003"/>
        <end position="1029"/>
    </location>
</feature>
<keyword evidence="3" id="KW-0949">S-adenosyl-L-methionine</keyword>
<organism evidence="5 6">
    <name type="scientific">Durusdinium trenchii</name>
    <dbReference type="NCBI Taxonomy" id="1381693"/>
    <lineage>
        <taxon>Eukaryota</taxon>
        <taxon>Sar</taxon>
        <taxon>Alveolata</taxon>
        <taxon>Dinophyceae</taxon>
        <taxon>Suessiales</taxon>
        <taxon>Symbiodiniaceae</taxon>
        <taxon>Durusdinium</taxon>
    </lineage>
</organism>
<dbReference type="Gene3D" id="3.40.50.150">
    <property type="entry name" value="Vaccinia Virus protein VP39"/>
    <property type="match status" value="1"/>
</dbReference>
<name>A0ABP0IZA2_9DINO</name>
<evidence type="ECO:0000256" key="4">
    <source>
        <dbReference type="SAM" id="MobiDB-lite"/>
    </source>
</evidence>
<dbReference type="InterPro" id="IPR029063">
    <property type="entry name" value="SAM-dependent_MTases_sf"/>
</dbReference>
<protein>
    <recommendedName>
        <fullName evidence="7">DNA (cytosine-5-)-methyltransferase</fullName>
    </recommendedName>
</protein>
<keyword evidence="6" id="KW-1185">Reference proteome</keyword>
<dbReference type="EMBL" id="CAXAMN010004047">
    <property type="protein sequence ID" value="CAK9007417.1"/>
    <property type="molecule type" value="Genomic_DNA"/>
</dbReference>
<evidence type="ECO:0000256" key="2">
    <source>
        <dbReference type="ARBA" id="ARBA00022679"/>
    </source>
</evidence>
<dbReference type="Proteomes" id="UP001642484">
    <property type="component" value="Unassembled WGS sequence"/>
</dbReference>
<evidence type="ECO:0000256" key="3">
    <source>
        <dbReference type="ARBA" id="ARBA00022691"/>
    </source>
</evidence>
<gene>
    <name evidence="5" type="ORF">CCMP2556_LOCUS8832</name>
</gene>
<reference evidence="5 6" key="1">
    <citation type="submission" date="2024-02" db="EMBL/GenBank/DDBJ databases">
        <authorList>
            <person name="Chen Y."/>
            <person name="Shah S."/>
            <person name="Dougan E. K."/>
            <person name="Thang M."/>
            <person name="Chan C."/>
        </authorList>
    </citation>
    <scope>NUCLEOTIDE SEQUENCE [LARGE SCALE GENOMIC DNA]</scope>
</reference>
<proteinExistence type="predicted"/>